<dbReference type="InterPro" id="IPR041677">
    <property type="entry name" value="DNA2/NAM7_AAA_11"/>
</dbReference>
<dbReference type="Proteomes" id="UP000782241">
    <property type="component" value="Unassembled WGS sequence"/>
</dbReference>
<evidence type="ECO:0000256" key="5">
    <source>
        <dbReference type="ARBA" id="ARBA00022840"/>
    </source>
</evidence>
<dbReference type="Pfam" id="PF13086">
    <property type="entry name" value="AAA_11"/>
    <property type="match status" value="2"/>
</dbReference>
<feature type="domain" description="DNA2/NAM7 helicase helicase" evidence="7">
    <location>
        <begin position="1388"/>
        <end position="1464"/>
    </location>
</feature>
<dbReference type="SUPFAM" id="SSF52540">
    <property type="entry name" value="P-loop containing nucleoside triphosphate hydrolases"/>
    <property type="match status" value="1"/>
</dbReference>
<dbReference type="EMBL" id="JAGPUO010000007">
    <property type="protein sequence ID" value="KAG5661331.1"/>
    <property type="molecule type" value="Genomic_DNA"/>
</dbReference>
<dbReference type="InterPro" id="IPR027417">
    <property type="entry name" value="P-loop_NTPase"/>
</dbReference>
<sequence>MAPQSNGRGFQHTLIPILQLDDAVWDFRVPNLPSPSDLKQNDLIKAISISTDLEKSKHSMVLNIQNNNRNRATSNDSIDRFILFSLQRFRPLVRGAAREQTPAPDLQPRTPQEVSDYSIRCLRAGITVNGVHYNFYGHSNSQLKSRSCFLLAMSKEEISKKIEALGDFTKMKTVGKKAKRIGLLFSSATAALVINPDRCEDIPDVETADYVFTDGCGLIAPKLAHELARRTKILFHDTRYTPSVFQIRYRGYKGVVTLDPRMAKQKALLKFRKSMKKFSGGDDHSFAVVDYSKPFSYGFLNDETIILLHALGVSQETLLSKQHEHFRLLNSAKTNSLDAFRFLSYVNRADLAERVLLDGAEKVKPQIHGLINRELSKMLNKKYQQRCRIFVQKSRLLFGVCDAWDVLREGECAVKVTLEGNGQPYALKNTEVIVIRNPCLHPGDWQKFKVVERPELAHLVDCIVFSTRGKRPAADLMSGGDLDGDTFFVCWDKDLIPSTVSTPALYPGGQDPVLYRPITDDDRLVYFAKYTNASLGQVKNLYLDWARATEPMSEQCQELNRLFSQCVDGNRIKIPDKLRSPPKSAGGAPPFILDVLHDDSKEQIRRMTLSASGDLAGHDIDAIQLLLSREDVAITEFECVQWAHTWCRRNKISFESLLHLFDFNVLTSEQKAWVLTNVPSSPSAPALVLNALCSSGILEAGELQQFHLNHPGIKWKRMYDSSIDRLATFHDAVANNLEMFQRSLIVFQPHERLSLAIYIPKKIERSKDCLVDDVGRLFAFPHSQGPERQHRLSLPTKMQYQLYCDGNIFQLFEKQRANSWIFITRPGNNDEEYRNIQNQGDRRRKRQNVVEQGKQAEVCASIALDKFSRGLQTHIGRVNRSPVTAAEVYVISNRDVTSMQNLDLWLEQVDTTEVLPLFSEEAKEYAVPDRKDALLSTSPSWLVEIVVHGDLKSLTRLESIEQYRHLFKTVQSSNDEGFLLQCFRHILNNFDNIAVEAGPLIQTLVEALDANPTLVIAFVQILSLPESPEQQNIKEILEASLLPIIRAFVLSANTIGHLILGPLTEVLSSISLGSLSLSNLADIVELAALTIRSTDLALDLFLECLQPHAPKCVTAEPQAVQHLLRNLIAIALDHIEEAENVAKRLPGVFELSPYAKDKTGKVVEASFRIDLTGTPRKTSHVRLTTASLPSNVLVGNNYSIDALVTFSETGRARFECLHPPPPYFIDCSWILEDCGPFVNAKSMIDAVKLLSICQQECCGVADIILGLPSSSPVLPERAHISIPRLNQSQNEAVRLALNSSFLCLWGPPGTGKTETIVEMICALQTAEESARLLITAPTHSAVDNLMRRYIERLRANPVSRETQPNVVRKVADDLRKYTCDAMAGEEIHSNFKAIDKATKMIKRSDTIFTTCSGAGIGLLRSEQFDIVIVDEASQQTEPSSLIPLVKGCSQAILVGDHVQLRPTINQTAIALDFDVSLFERLYTKVDRLAGGGGLKTMMLDTQYRMHPKLCEFSSEQFYEGKLKSGIGIKDRPLATSNFPFPKVTSFHGQFDTAMPDHERAIFINCDSKELPGKSKENPGQAELCVHICKLLTTQPNGQTTSHSIVVLTPYTRQAEVLKRMLSIIPHNIEVSSIDGFQGREADIIVFVTVRCNDHREIGFLKDMRRMNVALTRARSALIVVGNRATLTEGTADEEASSTWRRMLGRLVEVEIDVPGSKPVMKRA</sequence>
<dbReference type="GO" id="GO:0005694">
    <property type="term" value="C:chromosome"/>
    <property type="evidence" value="ECO:0007669"/>
    <property type="project" value="UniProtKB-ARBA"/>
</dbReference>
<reference evidence="9" key="1">
    <citation type="submission" date="2021-04" db="EMBL/GenBank/DDBJ databases">
        <title>Draft genome of Fusarium avenaceum strain F156N33, isolated from an atmospheric sample in Virginia.</title>
        <authorList>
            <person name="Yang S."/>
            <person name="Vinatzer B.A."/>
            <person name="Coleman J."/>
        </authorList>
    </citation>
    <scope>NUCLEOTIDE SEQUENCE</scope>
    <source>
        <strain evidence="9">F156N33</strain>
    </source>
</reference>
<feature type="domain" description="DNA2/NAM7 helicase helicase" evidence="7">
    <location>
        <begin position="1285"/>
        <end position="1373"/>
    </location>
</feature>
<dbReference type="InterPro" id="IPR047187">
    <property type="entry name" value="SF1_C_Upf1"/>
</dbReference>
<dbReference type="GO" id="GO:0005524">
    <property type="term" value="F:ATP binding"/>
    <property type="evidence" value="ECO:0007669"/>
    <property type="project" value="UniProtKB-KW"/>
</dbReference>
<gene>
    <name evidence="9" type="ORF">KAF25_005453</name>
</gene>
<dbReference type="GO" id="GO:0030422">
    <property type="term" value="P:siRNA processing"/>
    <property type="evidence" value="ECO:0007669"/>
    <property type="project" value="TreeGrafter"/>
</dbReference>
<evidence type="ECO:0000259" key="7">
    <source>
        <dbReference type="Pfam" id="PF13086"/>
    </source>
</evidence>
<dbReference type="PANTHER" id="PTHR23079:SF55">
    <property type="entry name" value="RNA-DIRECTED RNA POLYMERASE"/>
    <property type="match status" value="1"/>
</dbReference>
<dbReference type="FunFam" id="3.40.50.300:FF:000326">
    <property type="entry name" value="P-loop containing nucleoside triphosphate hydrolase"/>
    <property type="match status" value="1"/>
</dbReference>
<proteinExistence type="inferred from homology"/>
<comment type="similarity">
    <text evidence="1">Belongs to the DNA2/NAM7 helicase family.</text>
</comment>
<keyword evidence="2" id="KW-0547">Nucleotide-binding</keyword>
<evidence type="ECO:0000256" key="1">
    <source>
        <dbReference type="ARBA" id="ARBA00007913"/>
    </source>
</evidence>
<feature type="domain" description="RDRP core" evidence="6">
    <location>
        <begin position="77"/>
        <end position="577"/>
    </location>
</feature>
<evidence type="ECO:0000259" key="6">
    <source>
        <dbReference type="Pfam" id="PF05183"/>
    </source>
</evidence>
<dbReference type="Pfam" id="PF05183">
    <property type="entry name" value="RdRP"/>
    <property type="match status" value="1"/>
</dbReference>
<evidence type="ECO:0000256" key="3">
    <source>
        <dbReference type="ARBA" id="ARBA00022801"/>
    </source>
</evidence>
<keyword evidence="3" id="KW-0378">Hydrolase</keyword>
<evidence type="ECO:0000259" key="8">
    <source>
        <dbReference type="Pfam" id="PF13087"/>
    </source>
</evidence>
<dbReference type="GO" id="GO:0016787">
    <property type="term" value="F:hydrolase activity"/>
    <property type="evidence" value="ECO:0007669"/>
    <property type="project" value="UniProtKB-KW"/>
</dbReference>
<protein>
    <recommendedName>
        <fullName evidence="11">RNA-directed RNA polymerase</fullName>
    </recommendedName>
</protein>
<keyword evidence="5" id="KW-0067">ATP-binding</keyword>
<feature type="domain" description="DNA2/NAM7 helicase-like C-terminal" evidence="8">
    <location>
        <begin position="1474"/>
        <end position="1683"/>
    </location>
</feature>
<evidence type="ECO:0000313" key="9">
    <source>
        <dbReference type="EMBL" id="KAG5661331.1"/>
    </source>
</evidence>
<dbReference type="InterPro" id="IPR007855">
    <property type="entry name" value="RDRP"/>
</dbReference>
<evidence type="ECO:0000256" key="4">
    <source>
        <dbReference type="ARBA" id="ARBA00022806"/>
    </source>
</evidence>
<dbReference type="InterPro" id="IPR057596">
    <property type="entry name" value="RDRP_core"/>
</dbReference>
<evidence type="ECO:0008006" key="11">
    <source>
        <dbReference type="Google" id="ProtNLM"/>
    </source>
</evidence>
<accession>A0A9P7KPX2</accession>
<dbReference type="GO" id="GO:0003723">
    <property type="term" value="F:RNA binding"/>
    <property type="evidence" value="ECO:0007669"/>
    <property type="project" value="UniProtKB-KW"/>
</dbReference>
<dbReference type="GO" id="GO:0031380">
    <property type="term" value="C:nuclear RNA-directed RNA polymerase complex"/>
    <property type="evidence" value="ECO:0007669"/>
    <property type="project" value="TreeGrafter"/>
</dbReference>
<dbReference type="Pfam" id="PF13087">
    <property type="entry name" value="AAA_12"/>
    <property type="match status" value="1"/>
</dbReference>
<dbReference type="GO" id="GO:0003968">
    <property type="term" value="F:RNA-directed RNA polymerase activity"/>
    <property type="evidence" value="ECO:0007669"/>
    <property type="project" value="UniProtKB-KW"/>
</dbReference>
<dbReference type="CDD" id="cd18808">
    <property type="entry name" value="SF1_C_Upf1"/>
    <property type="match status" value="1"/>
</dbReference>
<organism evidence="9 10">
    <name type="scientific">Fusarium avenaceum</name>
    <dbReference type="NCBI Taxonomy" id="40199"/>
    <lineage>
        <taxon>Eukaryota</taxon>
        <taxon>Fungi</taxon>
        <taxon>Dikarya</taxon>
        <taxon>Ascomycota</taxon>
        <taxon>Pezizomycotina</taxon>
        <taxon>Sordariomycetes</taxon>
        <taxon>Hypocreomycetidae</taxon>
        <taxon>Hypocreales</taxon>
        <taxon>Nectriaceae</taxon>
        <taxon>Fusarium</taxon>
        <taxon>Fusarium tricinctum species complex</taxon>
    </lineage>
</organism>
<name>A0A9P7KPX2_9HYPO</name>
<dbReference type="PANTHER" id="PTHR23079">
    <property type="entry name" value="RNA-DEPENDENT RNA POLYMERASE"/>
    <property type="match status" value="1"/>
</dbReference>
<comment type="caution">
    <text evidence="9">The sequence shown here is derived from an EMBL/GenBank/DDBJ whole genome shotgun (WGS) entry which is preliminary data.</text>
</comment>
<dbReference type="InterPro" id="IPR041679">
    <property type="entry name" value="DNA2/NAM7-like_C"/>
</dbReference>
<dbReference type="GO" id="GO:0004386">
    <property type="term" value="F:helicase activity"/>
    <property type="evidence" value="ECO:0007669"/>
    <property type="project" value="UniProtKB-KW"/>
</dbReference>
<dbReference type="Gene3D" id="3.40.50.300">
    <property type="entry name" value="P-loop containing nucleotide triphosphate hydrolases"/>
    <property type="match status" value="2"/>
</dbReference>
<evidence type="ECO:0000256" key="2">
    <source>
        <dbReference type="ARBA" id="ARBA00022741"/>
    </source>
</evidence>
<keyword evidence="10" id="KW-1185">Reference proteome</keyword>
<keyword evidence="4" id="KW-0347">Helicase</keyword>
<evidence type="ECO:0000313" key="10">
    <source>
        <dbReference type="Proteomes" id="UP000782241"/>
    </source>
</evidence>